<evidence type="ECO:0000259" key="1">
    <source>
        <dbReference type="Pfam" id="PF08268"/>
    </source>
</evidence>
<dbReference type="AlphaFoldDB" id="A0A9Q0F8P3"/>
<organism evidence="2 3">
    <name type="scientific">Turnera subulata</name>
    <dbReference type="NCBI Taxonomy" id="218843"/>
    <lineage>
        <taxon>Eukaryota</taxon>
        <taxon>Viridiplantae</taxon>
        <taxon>Streptophyta</taxon>
        <taxon>Embryophyta</taxon>
        <taxon>Tracheophyta</taxon>
        <taxon>Spermatophyta</taxon>
        <taxon>Magnoliopsida</taxon>
        <taxon>eudicotyledons</taxon>
        <taxon>Gunneridae</taxon>
        <taxon>Pentapetalae</taxon>
        <taxon>rosids</taxon>
        <taxon>fabids</taxon>
        <taxon>Malpighiales</taxon>
        <taxon>Passifloraceae</taxon>
        <taxon>Turnera</taxon>
    </lineage>
</organism>
<dbReference type="Pfam" id="PF08268">
    <property type="entry name" value="FBA_3"/>
    <property type="match status" value="1"/>
</dbReference>
<accession>A0A9Q0F8P3</accession>
<dbReference type="NCBIfam" id="TIGR01640">
    <property type="entry name" value="F_box_assoc_1"/>
    <property type="match status" value="1"/>
</dbReference>
<dbReference type="Gene3D" id="2.120.10.80">
    <property type="entry name" value="Kelch-type beta propeller"/>
    <property type="match status" value="1"/>
</dbReference>
<dbReference type="InterPro" id="IPR013187">
    <property type="entry name" value="F-box-assoc_dom_typ3"/>
</dbReference>
<name>A0A9Q0F8P3_9ROSI</name>
<gene>
    <name evidence="2" type="ORF">Tsubulata_044358</name>
</gene>
<evidence type="ECO:0000313" key="2">
    <source>
        <dbReference type="EMBL" id="KAJ4826999.1"/>
    </source>
</evidence>
<dbReference type="Proteomes" id="UP001141552">
    <property type="component" value="Unassembled WGS sequence"/>
</dbReference>
<dbReference type="InterPro" id="IPR015915">
    <property type="entry name" value="Kelch-typ_b-propeller"/>
</dbReference>
<dbReference type="PANTHER" id="PTHR31672">
    <property type="entry name" value="BNACNNG10540D PROTEIN"/>
    <property type="match status" value="1"/>
</dbReference>
<dbReference type="OrthoDB" id="1141067at2759"/>
<reference evidence="2" key="1">
    <citation type="submission" date="2022-02" db="EMBL/GenBank/DDBJ databases">
        <authorList>
            <person name="Henning P.M."/>
            <person name="McCubbin A.G."/>
            <person name="Shore J.S."/>
        </authorList>
    </citation>
    <scope>NUCLEOTIDE SEQUENCE</scope>
    <source>
        <strain evidence="2">F60SS</strain>
        <tissue evidence="2">Leaves</tissue>
    </source>
</reference>
<dbReference type="EMBL" id="JAKUCV010006520">
    <property type="protein sequence ID" value="KAJ4826999.1"/>
    <property type="molecule type" value="Genomic_DNA"/>
</dbReference>
<proteinExistence type="predicted"/>
<reference evidence="2" key="2">
    <citation type="journal article" date="2023" name="Plants (Basel)">
        <title>Annotation of the Turnera subulata (Passifloraceae) Draft Genome Reveals the S-Locus Evolved after the Divergence of Turneroideae from Passifloroideae in a Stepwise Manner.</title>
        <authorList>
            <person name="Henning P.M."/>
            <person name="Roalson E.H."/>
            <person name="Mir W."/>
            <person name="McCubbin A.G."/>
            <person name="Shore J.S."/>
        </authorList>
    </citation>
    <scope>NUCLEOTIDE SEQUENCE</scope>
    <source>
        <strain evidence="2">F60SS</strain>
    </source>
</reference>
<evidence type="ECO:0000313" key="3">
    <source>
        <dbReference type="Proteomes" id="UP001141552"/>
    </source>
</evidence>
<dbReference type="InterPro" id="IPR017451">
    <property type="entry name" value="F-box-assoc_interact_dom"/>
</dbReference>
<protein>
    <recommendedName>
        <fullName evidence="1">F-box associated beta-propeller type 3 domain-containing protein</fullName>
    </recommendedName>
</protein>
<sequence length="343" mass="39353">MAADLRIQVSLQVMVFFADYRDGVKTPTKVCYPILPRELCPARSYSFLIGSCNGLVCFALRWDQILVWNTFTSSYRKLPDISRGRTYIYGFGYDSASDDYKVLFIGTGPDHDPKPGDGARVHIFSLKTGSWKKVENPDDTYLQFIQRWRKGLFLNQLLHWQSGCGLLSNGALHWQSGGDGSLAAEKIFAFDLSKEKFYDVPSPISGYRYQNHHSMGVVGEYFCMCFSDFHEGTNSVWVMKEYCNEASWVHFISYSSFQSDNACNFVDYVCDLVPQSVKDARYMILQFFGGYVDILKWNNSLEESDRGEKYHKNIKFYRHIGVATSYTEALTSPYACTEIDRRV</sequence>
<dbReference type="SUPFAM" id="SSF50965">
    <property type="entry name" value="Galactose oxidase, central domain"/>
    <property type="match status" value="1"/>
</dbReference>
<feature type="domain" description="F-box associated beta-propeller type 3" evidence="1">
    <location>
        <begin position="44"/>
        <end position="251"/>
    </location>
</feature>
<keyword evidence="3" id="KW-1185">Reference proteome</keyword>
<dbReference type="PANTHER" id="PTHR31672:SF13">
    <property type="entry name" value="F-BOX PROTEIN CPR30-LIKE"/>
    <property type="match status" value="1"/>
</dbReference>
<dbReference type="InterPro" id="IPR011043">
    <property type="entry name" value="Gal_Oxase/kelch_b-propeller"/>
</dbReference>
<comment type="caution">
    <text evidence="2">The sequence shown here is derived from an EMBL/GenBank/DDBJ whole genome shotgun (WGS) entry which is preliminary data.</text>
</comment>
<dbReference type="InterPro" id="IPR050796">
    <property type="entry name" value="SCF_F-box_component"/>
</dbReference>